<dbReference type="PANTHER" id="PTHR23088:SF27">
    <property type="entry name" value="DEAMINATED GLUTATHIONE AMIDASE"/>
    <property type="match status" value="1"/>
</dbReference>
<reference evidence="3 4" key="1">
    <citation type="submission" date="2023-07" db="EMBL/GenBank/DDBJ databases">
        <title>Genomic Encyclopedia of Type Strains, Phase IV (KMG-IV): sequencing the most valuable type-strain genomes for metagenomic binning, comparative biology and taxonomic classification.</title>
        <authorList>
            <person name="Goeker M."/>
        </authorList>
    </citation>
    <scope>NUCLEOTIDE SEQUENCE [LARGE SCALE GENOMIC DNA]</scope>
    <source>
        <strain evidence="3 4">DSM 12751</strain>
    </source>
</reference>
<comment type="caution">
    <text evidence="3">The sequence shown here is derived from an EMBL/GenBank/DDBJ whole genome shotgun (WGS) entry which is preliminary data.</text>
</comment>
<dbReference type="CDD" id="cd07583">
    <property type="entry name" value="nitrilase_5"/>
    <property type="match status" value="1"/>
</dbReference>
<sequence>MNIAMIQVSTLLGEPQKNRTLMEPYIQLAIQQGADVLVLPETWNVGFFPKNIHELAKEAEQDDSLAWLQKIAQTYKVNVVGGSIAMKEQDKVYNRCYVFNREGAQVYSYDKIHLFSPGSETNYFEQGKSNQIFELDGIPCAVQICYDLRFPELARGLALQGAKILFTPAQWPHPRSEHWLTLNRARAIENQLYVVAVNGCGEANGVHSCGHSVMYDPFGEVLVLADEEQGVYISPVFEEKVDHVRQQIPVFVDRKPNLYREIESKNITSE</sequence>
<keyword evidence="4" id="KW-1185">Reference proteome</keyword>
<gene>
    <name evidence="3" type="ORF">J2S11_001080</name>
</gene>
<name>A0ABT9VX41_9BACI</name>
<dbReference type="Gene3D" id="3.60.110.10">
    <property type="entry name" value="Carbon-nitrogen hydrolase"/>
    <property type="match status" value="1"/>
</dbReference>
<dbReference type="PROSITE" id="PS01227">
    <property type="entry name" value="UPF0012"/>
    <property type="match status" value="1"/>
</dbReference>
<evidence type="ECO:0000256" key="1">
    <source>
        <dbReference type="ARBA" id="ARBA00010613"/>
    </source>
</evidence>
<dbReference type="InterPro" id="IPR036526">
    <property type="entry name" value="C-N_Hydrolase_sf"/>
</dbReference>
<accession>A0ABT9VX41</accession>
<proteinExistence type="inferred from homology"/>
<dbReference type="Proteomes" id="UP001235840">
    <property type="component" value="Unassembled WGS sequence"/>
</dbReference>
<evidence type="ECO:0000313" key="3">
    <source>
        <dbReference type="EMBL" id="MDQ0165180.1"/>
    </source>
</evidence>
<dbReference type="Pfam" id="PF00795">
    <property type="entry name" value="CN_hydrolase"/>
    <property type="match status" value="1"/>
</dbReference>
<dbReference type="PROSITE" id="PS50263">
    <property type="entry name" value="CN_HYDROLASE"/>
    <property type="match status" value="1"/>
</dbReference>
<comment type="similarity">
    <text evidence="1">Belongs to the carbon-nitrogen hydrolase superfamily. NIT1/NIT2 family.</text>
</comment>
<dbReference type="EMBL" id="JAUSTY010000004">
    <property type="protein sequence ID" value="MDQ0165180.1"/>
    <property type="molecule type" value="Genomic_DNA"/>
</dbReference>
<organism evidence="3 4">
    <name type="scientific">Caldalkalibacillus horti</name>
    <dbReference type="NCBI Taxonomy" id="77523"/>
    <lineage>
        <taxon>Bacteria</taxon>
        <taxon>Bacillati</taxon>
        <taxon>Bacillota</taxon>
        <taxon>Bacilli</taxon>
        <taxon>Bacillales</taxon>
        <taxon>Bacillaceae</taxon>
        <taxon>Caldalkalibacillus</taxon>
    </lineage>
</organism>
<dbReference type="SUPFAM" id="SSF56317">
    <property type="entry name" value="Carbon-nitrogen hydrolase"/>
    <property type="match status" value="1"/>
</dbReference>
<dbReference type="PANTHER" id="PTHR23088">
    <property type="entry name" value="NITRILASE-RELATED"/>
    <property type="match status" value="1"/>
</dbReference>
<dbReference type="RefSeq" id="WP_307391918.1">
    <property type="nucleotide sequence ID" value="NZ_BAAADK010000045.1"/>
</dbReference>
<evidence type="ECO:0000313" key="4">
    <source>
        <dbReference type="Proteomes" id="UP001235840"/>
    </source>
</evidence>
<protein>
    <submittedName>
        <fullName evidence="3">Amidohydrolase</fullName>
    </submittedName>
</protein>
<dbReference type="InterPro" id="IPR003010">
    <property type="entry name" value="C-N_Hydrolase"/>
</dbReference>
<feature type="domain" description="CN hydrolase" evidence="2">
    <location>
        <begin position="1"/>
        <end position="238"/>
    </location>
</feature>
<evidence type="ECO:0000259" key="2">
    <source>
        <dbReference type="PROSITE" id="PS50263"/>
    </source>
</evidence>
<dbReference type="InterPro" id="IPR001110">
    <property type="entry name" value="UPF0012_CS"/>
</dbReference>